<dbReference type="AlphaFoldDB" id="A0A916XJS1"/>
<protein>
    <recommendedName>
        <fullName evidence="3">GAF domain-containing protein</fullName>
    </recommendedName>
</protein>
<reference evidence="1" key="1">
    <citation type="journal article" date="2014" name="Int. J. Syst. Evol. Microbiol.">
        <title>Complete genome sequence of Corynebacterium casei LMG S-19264T (=DSM 44701T), isolated from a smear-ripened cheese.</title>
        <authorList>
            <consortium name="US DOE Joint Genome Institute (JGI-PGF)"/>
            <person name="Walter F."/>
            <person name="Albersmeier A."/>
            <person name="Kalinowski J."/>
            <person name="Ruckert C."/>
        </authorList>
    </citation>
    <scope>NUCLEOTIDE SEQUENCE</scope>
    <source>
        <strain evidence="1">CGMCC 1.10998</strain>
    </source>
</reference>
<dbReference type="EMBL" id="BMED01000002">
    <property type="protein sequence ID" value="GGC75522.1"/>
    <property type="molecule type" value="Genomic_DNA"/>
</dbReference>
<sequence>MHVIARGEVFFASTPQSMAAAFADYDLLSSLGLEFAMNVPIRQNGKTCITLNLLREAEEFTPYDGCEVLRVFGQWFSKLNSNQNQTT</sequence>
<evidence type="ECO:0008006" key="3">
    <source>
        <dbReference type="Google" id="ProtNLM"/>
    </source>
</evidence>
<evidence type="ECO:0000313" key="2">
    <source>
        <dbReference type="Proteomes" id="UP000637423"/>
    </source>
</evidence>
<dbReference type="Proteomes" id="UP000637423">
    <property type="component" value="Unassembled WGS sequence"/>
</dbReference>
<comment type="caution">
    <text evidence="1">The sequence shown here is derived from an EMBL/GenBank/DDBJ whole genome shotgun (WGS) entry which is preliminary data.</text>
</comment>
<keyword evidence="2" id="KW-1185">Reference proteome</keyword>
<proteinExistence type="predicted"/>
<gene>
    <name evidence="1" type="ORF">GCM10011396_23490</name>
</gene>
<reference evidence="1" key="2">
    <citation type="submission" date="2020-09" db="EMBL/GenBank/DDBJ databases">
        <authorList>
            <person name="Sun Q."/>
            <person name="Zhou Y."/>
        </authorList>
    </citation>
    <scope>NUCLEOTIDE SEQUENCE</scope>
    <source>
        <strain evidence="1">CGMCC 1.10998</strain>
    </source>
</reference>
<name>A0A916XJS1_9BURK</name>
<evidence type="ECO:0000313" key="1">
    <source>
        <dbReference type="EMBL" id="GGC75522.1"/>
    </source>
</evidence>
<organism evidence="1 2">
    <name type="scientific">Undibacterium terreum</name>
    <dbReference type="NCBI Taxonomy" id="1224302"/>
    <lineage>
        <taxon>Bacteria</taxon>
        <taxon>Pseudomonadati</taxon>
        <taxon>Pseudomonadota</taxon>
        <taxon>Betaproteobacteria</taxon>
        <taxon>Burkholderiales</taxon>
        <taxon>Oxalobacteraceae</taxon>
        <taxon>Undibacterium</taxon>
    </lineage>
</organism>
<accession>A0A916XJS1</accession>